<evidence type="ECO:0008006" key="4">
    <source>
        <dbReference type="Google" id="ProtNLM"/>
    </source>
</evidence>
<evidence type="ECO:0000313" key="3">
    <source>
        <dbReference type="Proteomes" id="UP000500857"/>
    </source>
</evidence>
<dbReference type="PANTHER" id="PTHR34475:SF1">
    <property type="entry name" value="CYTOSKELETON PROTEIN RODZ"/>
    <property type="match status" value="1"/>
</dbReference>
<dbReference type="EMBL" id="CP051167">
    <property type="protein sequence ID" value="QIZ70901.1"/>
    <property type="molecule type" value="Genomic_DNA"/>
</dbReference>
<name>A0A6H1TWF8_9CYAN</name>
<dbReference type="RefSeq" id="WP_168569056.1">
    <property type="nucleotide sequence ID" value="NZ_CP051167.1"/>
</dbReference>
<feature type="region of interest" description="Disordered" evidence="1">
    <location>
        <begin position="88"/>
        <end position="170"/>
    </location>
</feature>
<dbReference type="PANTHER" id="PTHR34475">
    <property type="match status" value="1"/>
</dbReference>
<accession>A0A6H1TWF8</accession>
<evidence type="ECO:0000313" key="2">
    <source>
        <dbReference type="EMBL" id="QIZ70901.1"/>
    </source>
</evidence>
<dbReference type="KEGG" id="oxy:HCG48_10135"/>
<organism evidence="2 3">
    <name type="scientific">Oxynema aestuarii AP17</name>
    <dbReference type="NCBI Taxonomy" id="2064643"/>
    <lineage>
        <taxon>Bacteria</taxon>
        <taxon>Bacillati</taxon>
        <taxon>Cyanobacteriota</taxon>
        <taxon>Cyanophyceae</taxon>
        <taxon>Oscillatoriophycideae</taxon>
        <taxon>Oscillatoriales</taxon>
        <taxon>Oscillatoriaceae</taxon>
        <taxon>Oxynema</taxon>
        <taxon>Oxynema aestuarii</taxon>
    </lineage>
</organism>
<dbReference type="Gene3D" id="1.10.260.40">
    <property type="entry name" value="lambda repressor-like DNA-binding domains"/>
    <property type="match status" value="1"/>
</dbReference>
<feature type="compositionally biased region" description="Polar residues" evidence="1">
    <location>
        <begin position="88"/>
        <end position="106"/>
    </location>
</feature>
<proteinExistence type="predicted"/>
<reference evidence="2 3" key="1">
    <citation type="submission" date="2020-04" db="EMBL/GenBank/DDBJ databases">
        <authorList>
            <person name="Basu S."/>
            <person name="Maruthanayagam V."/>
            <person name="Chakraborty S."/>
            <person name="Pramanik A."/>
            <person name="Mukherjee J."/>
            <person name="Brink B."/>
        </authorList>
    </citation>
    <scope>NUCLEOTIDE SEQUENCE [LARGE SCALE GENOMIC DNA]</scope>
    <source>
        <strain evidence="2 3">AP17</strain>
    </source>
</reference>
<dbReference type="InterPro" id="IPR010982">
    <property type="entry name" value="Lambda_DNA-bd_dom_sf"/>
</dbReference>
<feature type="compositionally biased region" description="Polar residues" evidence="1">
    <location>
        <begin position="313"/>
        <end position="331"/>
    </location>
</feature>
<dbReference type="GO" id="GO:0003677">
    <property type="term" value="F:DNA binding"/>
    <property type="evidence" value="ECO:0007669"/>
    <property type="project" value="InterPro"/>
</dbReference>
<dbReference type="InterPro" id="IPR050400">
    <property type="entry name" value="Bact_Cytoskel_RodZ"/>
</dbReference>
<dbReference type="Pfam" id="PF13413">
    <property type="entry name" value="HTH_25"/>
    <property type="match status" value="1"/>
</dbReference>
<feature type="compositionally biased region" description="Polar residues" evidence="1">
    <location>
        <begin position="129"/>
        <end position="140"/>
    </location>
</feature>
<feature type="compositionally biased region" description="Basic and acidic residues" evidence="1">
    <location>
        <begin position="109"/>
        <end position="123"/>
    </location>
</feature>
<evidence type="ECO:0000256" key="1">
    <source>
        <dbReference type="SAM" id="MobiDB-lite"/>
    </source>
</evidence>
<gene>
    <name evidence="2" type="ORF">HCG48_10135</name>
</gene>
<keyword evidence="3" id="KW-1185">Reference proteome</keyword>
<protein>
    <recommendedName>
        <fullName evidence="4">Helix-turn-helix domain-containing protein</fullName>
    </recommendedName>
</protein>
<dbReference type="Proteomes" id="UP000500857">
    <property type="component" value="Chromosome"/>
</dbReference>
<sequence length="362" mass="39620">MVLESPPLSSFEPAQQQLMFVLERIERELFNSDAYRTALTCLQKGLGDAAEGSQKLLKAVGREAIRLALQQLLIYFKETRAAASVNTPVNPFDNESNSSNHPQIGSSPFEREDDKTAARETYHPIDASESGNPWGPNSNRIEAKRSPSLGEKFGRGFNSGPTGRSPKKRNRKLTAAELQAQAQMRWENSVQQIGTQLKQAREQRFLSIEQLHQKTLVPCRHIRAIEQGDFASLPEEVFIRSFIHKIADEVGLDGESLADSLARAPQPLQKVSSVGGGLSGVGFEIRPLHLYLGYTALMASAIGGLAWMQEQAQSESPVETDPVLTSPSSDPETIRESSHTPGLKGGDRHVSIGGDIAPPEVF</sequence>
<dbReference type="AlphaFoldDB" id="A0A6H1TWF8"/>
<feature type="region of interest" description="Disordered" evidence="1">
    <location>
        <begin position="313"/>
        <end position="362"/>
    </location>
</feature>